<keyword evidence="9" id="KW-1185">Reference proteome</keyword>
<evidence type="ECO:0000313" key="8">
    <source>
        <dbReference type="EMBL" id="KJA24675.1"/>
    </source>
</evidence>
<evidence type="ECO:0000256" key="2">
    <source>
        <dbReference type="ARBA" id="ARBA00022692"/>
    </source>
</evidence>
<dbReference type="AlphaFoldDB" id="A0A0D2PZ99"/>
<dbReference type="GO" id="GO:1990456">
    <property type="term" value="P:mitochondrion-endoplasmic reticulum membrane tethering"/>
    <property type="evidence" value="ECO:0007669"/>
    <property type="project" value="UniProtKB-UniRule"/>
</dbReference>
<dbReference type="HAMAP" id="MF_03102">
    <property type="entry name" value="Mdm10"/>
    <property type="match status" value="1"/>
</dbReference>
<keyword evidence="5 6" id="KW-0472">Membrane</keyword>
<dbReference type="PANTHER" id="PTHR28035:SF1">
    <property type="entry name" value="MITOCHONDRIAL DISTRIBUTION AND MORPHOLOGY PROTEIN 10"/>
    <property type="match status" value="1"/>
</dbReference>
<dbReference type="GO" id="GO:0001401">
    <property type="term" value="C:SAM complex"/>
    <property type="evidence" value="ECO:0007669"/>
    <property type="project" value="TreeGrafter"/>
</dbReference>
<sequence length="434" mass="47412">MHPFASYVLRSYYKATGWNEDNLYANLTRSSSALLDFTVPHGLHFAVSKSPNALFKTTYAMTAMPSLQGSVGYIFTSCDLDVRSSGNVRFKDMVERFRVYDHPRRPEARSEEWLAGELVPNRDYLLYGRLFLPTGRLDALYSTRLSPTLQASLSAISDPPALRGTKADMSNVMLNLQHDIGRWCAEYTYSAEDAMLGVRVLHNFGRRGGAEVSGAGGGANAAVKRVDEEDAVEGGLKGRVSVGAEFYFSAKERSAGVSTGIRFTTQPDATPPSFQVPPPSPTAAMPPRIPPLQPPTTITALFNPMLGHISSAYTARVSPDLALSSRFDFNVYSFESEWAMGVEWWLRRPPSSTLAADTSTSPEPIVDQPPPTPTLLPDVNGVVKARASTNNDVSLMWEGRLRNMLVSLGVVSDLSSRAKPIKSLGLEVAFFSSE</sequence>
<comment type="domain">
    <text evidence="6">Lacks alpha-helical transmembrane segments, suggesting that it resides in the membrane via beta-sheet conformations similar to those predicted for other outer membrane proteins and porin.</text>
</comment>
<dbReference type="InterPro" id="IPR027539">
    <property type="entry name" value="Mdm10"/>
</dbReference>
<evidence type="ECO:0000256" key="5">
    <source>
        <dbReference type="ARBA" id="ARBA00023136"/>
    </source>
</evidence>
<keyword evidence="3 6" id="KW-1000">Mitochondrion outer membrane</keyword>
<dbReference type="GO" id="GO:0070096">
    <property type="term" value="P:mitochondrial outer membrane translocase complex assembly"/>
    <property type="evidence" value="ECO:0007669"/>
    <property type="project" value="UniProtKB-UniRule"/>
</dbReference>
<feature type="compositionally biased region" description="Polar residues" evidence="7">
    <location>
        <begin position="352"/>
        <end position="362"/>
    </location>
</feature>
<dbReference type="PANTHER" id="PTHR28035">
    <property type="entry name" value="MITOCHONDRIAL DISTRIBUTION AND MORPHOLOGY PROTEIN 10"/>
    <property type="match status" value="1"/>
</dbReference>
<accession>A0A0D2PZ99</accession>
<dbReference type="OMA" id="VPGYRQI"/>
<evidence type="ECO:0000256" key="7">
    <source>
        <dbReference type="SAM" id="MobiDB-lite"/>
    </source>
</evidence>
<dbReference type="GO" id="GO:0032865">
    <property type="term" value="C:ERMES complex"/>
    <property type="evidence" value="ECO:0007669"/>
    <property type="project" value="UniProtKB-UniRule"/>
</dbReference>
<feature type="region of interest" description="Disordered" evidence="7">
    <location>
        <begin position="352"/>
        <end position="373"/>
    </location>
</feature>
<evidence type="ECO:0000256" key="1">
    <source>
        <dbReference type="ARBA" id="ARBA00022452"/>
    </source>
</evidence>
<keyword evidence="1 6" id="KW-1134">Transmembrane beta strand</keyword>
<organism evidence="8 9">
    <name type="scientific">Hypholoma sublateritium (strain FD-334 SS-4)</name>
    <dbReference type="NCBI Taxonomy" id="945553"/>
    <lineage>
        <taxon>Eukaryota</taxon>
        <taxon>Fungi</taxon>
        <taxon>Dikarya</taxon>
        <taxon>Basidiomycota</taxon>
        <taxon>Agaricomycotina</taxon>
        <taxon>Agaricomycetes</taxon>
        <taxon>Agaricomycetidae</taxon>
        <taxon>Agaricales</taxon>
        <taxon>Agaricineae</taxon>
        <taxon>Strophariaceae</taxon>
        <taxon>Hypholoma</taxon>
    </lineage>
</organism>
<evidence type="ECO:0000256" key="4">
    <source>
        <dbReference type="ARBA" id="ARBA00023128"/>
    </source>
</evidence>
<keyword evidence="2 6" id="KW-0812">Transmembrane</keyword>
<dbReference type="EMBL" id="KN817536">
    <property type="protein sequence ID" value="KJA24675.1"/>
    <property type="molecule type" value="Genomic_DNA"/>
</dbReference>
<evidence type="ECO:0000256" key="6">
    <source>
        <dbReference type="HAMAP-Rule" id="MF_03102"/>
    </source>
</evidence>
<name>A0A0D2PZ99_HYPSF</name>
<dbReference type="STRING" id="945553.A0A0D2PZ99"/>
<evidence type="ECO:0000256" key="3">
    <source>
        <dbReference type="ARBA" id="ARBA00022787"/>
    </source>
</evidence>
<dbReference type="GO" id="GO:0045040">
    <property type="term" value="P:protein insertion into mitochondrial outer membrane"/>
    <property type="evidence" value="ECO:0007669"/>
    <property type="project" value="UniProtKB-UniRule"/>
</dbReference>
<comment type="subunit">
    <text evidence="6">Component of the ER-mitochondria encounter structure (ERMES) or MDM complex, composed of MMM1, MDM10, MDM12 and MDM34. Associates with the mitochondrial outer membrane sorting assembly machinery SAM(core) complex.</text>
</comment>
<gene>
    <name evidence="6" type="primary">MDM10</name>
    <name evidence="8" type="ORF">HYPSUDRAFT_136099</name>
</gene>
<protein>
    <recommendedName>
        <fullName evidence="6">Mitochondrial distribution and morphology protein 10</fullName>
    </recommendedName>
    <alternativeName>
        <fullName evidence="6">Mitochondrial inheritance component MDM10</fullName>
    </alternativeName>
</protein>
<proteinExistence type="inferred from homology"/>
<keyword evidence="4 6" id="KW-0496">Mitochondrion</keyword>
<dbReference type="OrthoDB" id="2103793at2759"/>
<dbReference type="Proteomes" id="UP000054270">
    <property type="component" value="Unassembled WGS sequence"/>
</dbReference>
<comment type="function">
    <text evidence="6">Component of the ERMES/MDM complex, which serves as a molecular tether to connect the endoplasmic reticulum and mitochondria. Components of this complex are involved in the control of mitochondrial shape and protein biogenesis and may function in phospholipid exchange. MDM10 is involved in the late assembly steps of the general translocase of the mitochondrial outer membrane (TOM complex). Functions in the TOM40-specific route of the assembly of outer membrane beta-barrel proteins, including the association of TOM40 with the receptor TOM22 and small TOM proteins. Can associate with the SAM(core) complex as well as the MDM12-MMM1 complex, both involved in late steps of the major beta-barrel assembly pathway, that is responsible for biogenesis of all outer membrane beta-barrel proteins. May act as a switch that shuttles between both complexes and channels precursor proteins into the TOM40-specific pathway. Plays a role in mitochondrial morphology and in the inheritance of mitochondria.</text>
</comment>
<comment type="similarity">
    <text evidence="6">Belongs to the MDM10 family.</text>
</comment>
<dbReference type="GO" id="GO:0015914">
    <property type="term" value="P:phospholipid transport"/>
    <property type="evidence" value="ECO:0007669"/>
    <property type="project" value="TreeGrafter"/>
</dbReference>
<comment type="subcellular location">
    <subcellularLocation>
        <location evidence="6">Mitochondrion outer membrane</location>
        <topology evidence="6">Multi-pass membrane protein</topology>
    </subcellularLocation>
    <text evidence="6">The ERMES/MDM complex localizes to a few discrete foci (around 10 per single cell), that represent mitochondria-endoplasmic reticulum junctions. These foci are often found next to mtDNA nucleoids.</text>
</comment>
<evidence type="ECO:0000313" key="9">
    <source>
        <dbReference type="Proteomes" id="UP000054270"/>
    </source>
</evidence>
<dbReference type="GO" id="GO:0051654">
    <property type="term" value="P:establishment of mitochondrion localization"/>
    <property type="evidence" value="ECO:0007669"/>
    <property type="project" value="TreeGrafter"/>
</dbReference>
<dbReference type="Pfam" id="PF12519">
    <property type="entry name" value="MDM10"/>
    <property type="match status" value="2"/>
</dbReference>
<reference evidence="9" key="1">
    <citation type="submission" date="2014-04" db="EMBL/GenBank/DDBJ databases">
        <title>Evolutionary Origins and Diversification of the Mycorrhizal Mutualists.</title>
        <authorList>
            <consortium name="DOE Joint Genome Institute"/>
            <consortium name="Mycorrhizal Genomics Consortium"/>
            <person name="Kohler A."/>
            <person name="Kuo A."/>
            <person name="Nagy L.G."/>
            <person name="Floudas D."/>
            <person name="Copeland A."/>
            <person name="Barry K.W."/>
            <person name="Cichocki N."/>
            <person name="Veneault-Fourrey C."/>
            <person name="LaButti K."/>
            <person name="Lindquist E.A."/>
            <person name="Lipzen A."/>
            <person name="Lundell T."/>
            <person name="Morin E."/>
            <person name="Murat C."/>
            <person name="Riley R."/>
            <person name="Ohm R."/>
            <person name="Sun H."/>
            <person name="Tunlid A."/>
            <person name="Henrissat B."/>
            <person name="Grigoriev I.V."/>
            <person name="Hibbett D.S."/>
            <person name="Martin F."/>
        </authorList>
    </citation>
    <scope>NUCLEOTIDE SEQUENCE [LARGE SCALE GENOMIC DNA]</scope>
    <source>
        <strain evidence="9">FD-334 SS-4</strain>
    </source>
</reference>